<evidence type="ECO:0008006" key="4">
    <source>
        <dbReference type="Google" id="ProtNLM"/>
    </source>
</evidence>
<gene>
    <name evidence="2" type="ORF">SV7mr_13990</name>
</gene>
<dbReference type="Pfam" id="PF13036">
    <property type="entry name" value="LpoB"/>
    <property type="match status" value="1"/>
</dbReference>
<reference evidence="2 3" key="1">
    <citation type="submission" date="2019-02" db="EMBL/GenBank/DDBJ databases">
        <title>Deep-cultivation of Planctomycetes and their phenomic and genomic characterization uncovers novel biology.</title>
        <authorList>
            <person name="Wiegand S."/>
            <person name="Jogler M."/>
            <person name="Boedeker C."/>
            <person name="Pinto D."/>
            <person name="Vollmers J."/>
            <person name="Rivas-Marin E."/>
            <person name="Kohn T."/>
            <person name="Peeters S.H."/>
            <person name="Heuer A."/>
            <person name="Rast P."/>
            <person name="Oberbeckmann S."/>
            <person name="Bunk B."/>
            <person name="Jeske O."/>
            <person name="Meyerdierks A."/>
            <person name="Storesund J.E."/>
            <person name="Kallscheuer N."/>
            <person name="Luecker S."/>
            <person name="Lage O.M."/>
            <person name="Pohl T."/>
            <person name="Merkel B.J."/>
            <person name="Hornburger P."/>
            <person name="Mueller R.-W."/>
            <person name="Bruemmer F."/>
            <person name="Labrenz M."/>
            <person name="Spormann A.M."/>
            <person name="Op den Camp H."/>
            <person name="Overmann J."/>
            <person name="Amann R."/>
            <person name="Jetten M.S.M."/>
            <person name="Mascher T."/>
            <person name="Medema M.H."/>
            <person name="Devos D.P."/>
            <person name="Kaster A.-K."/>
            <person name="Ovreas L."/>
            <person name="Rohde M."/>
            <person name="Galperin M.Y."/>
            <person name="Jogler C."/>
        </authorList>
    </citation>
    <scope>NUCLEOTIDE SEQUENCE [LARGE SCALE GENOMIC DNA]</scope>
    <source>
        <strain evidence="2 3">SV_7m_r</strain>
    </source>
</reference>
<dbReference type="EMBL" id="CP036272">
    <property type="protein sequence ID" value="QDT58897.1"/>
    <property type="molecule type" value="Genomic_DNA"/>
</dbReference>
<keyword evidence="1" id="KW-0472">Membrane</keyword>
<organism evidence="2 3">
    <name type="scientific">Stieleria bergensis</name>
    <dbReference type="NCBI Taxonomy" id="2528025"/>
    <lineage>
        <taxon>Bacteria</taxon>
        <taxon>Pseudomonadati</taxon>
        <taxon>Planctomycetota</taxon>
        <taxon>Planctomycetia</taxon>
        <taxon>Pirellulales</taxon>
        <taxon>Pirellulaceae</taxon>
        <taxon>Stieleria</taxon>
    </lineage>
</organism>
<dbReference type="RefSeq" id="WP_419188192.1">
    <property type="nucleotide sequence ID" value="NZ_CP036272.1"/>
</dbReference>
<keyword evidence="3" id="KW-1185">Reference proteome</keyword>
<dbReference type="AlphaFoldDB" id="A0A517SRZ1"/>
<proteinExistence type="predicted"/>
<accession>A0A517SRZ1</accession>
<dbReference type="InterPro" id="IPR014094">
    <property type="entry name" value="LpoB"/>
</dbReference>
<keyword evidence="1" id="KW-0812">Transmembrane</keyword>
<dbReference type="Proteomes" id="UP000315003">
    <property type="component" value="Chromosome"/>
</dbReference>
<protein>
    <recommendedName>
        <fullName evidence="4">Penicillin-binding protein activator LpoB</fullName>
    </recommendedName>
</protein>
<evidence type="ECO:0000313" key="3">
    <source>
        <dbReference type="Proteomes" id="UP000315003"/>
    </source>
</evidence>
<name>A0A517SRZ1_9BACT</name>
<evidence type="ECO:0000313" key="2">
    <source>
        <dbReference type="EMBL" id="QDT58897.1"/>
    </source>
</evidence>
<dbReference type="Gene3D" id="3.40.50.10610">
    <property type="entry name" value="ABC-type transport auxiliary lipoprotein component"/>
    <property type="match status" value="1"/>
</dbReference>
<feature type="transmembrane region" description="Helical" evidence="1">
    <location>
        <begin position="46"/>
        <end position="66"/>
    </location>
</feature>
<keyword evidence="1" id="KW-1133">Transmembrane helix</keyword>
<sequence length="293" mass="32161">MNTTSNPRMRLGQSVSKPLPAILPASTAVEVESTSSRHHRRDRLRLIAACMLPLTILLTGCAHHRYGHILSGQDKDLVGSHAAGAATWNTLVDDSVARLLGSCPPPTSTAAFGTVSQLSDDPATVRQVSQTIGDTTLDPQAPLASGISNVCFLGVENVSAEDLGDFKDQIFEQIDSRINRSGQYRAISRRLVSQALKETRQRPESLFIPANRDQFTAVLGQYGSPVDYLLYARITSGTTDRNKTTQRDYLLTLEMVNVRTGEYVKESAKLRKGYNKSRAGKWWNWGPMDQADG</sequence>
<evidence type="ECO:0000256" key="1">
    <source>
        <dbReference type="SAM" id="Phobius"/>
    </source>
</evidence>